<evidence type="ECO:0000256" key="3">
    <source>
        <dbReference type="ARBA" id="ARBA00022750"/>
    </source>
</evidence>
<keyword evidence="8" id="KW-1185">Reference proteome</keyword>
<reference evidence="7 8" key="1">
    <citation type="submission" date="2017-09" db="EMBL/GenBank/DDBJ databases">
        <title>WGS assembly of Aquilegia coerulea Goldsmith.</title>
        <authorList>
            <person name="Hodges S."/>
            <person name="Kramer E."/>
            <person name="Nordborg M."/>
            <person name="Tomkins J."/>
            <person name="Borevitz J."/>
            <person name="Derieg N."/>
            <person name="Yan J."/>
            <person name="Mihaltcheva S."/>
            <person name="Hayes R.D."/>
            <person name="Rokhsar D."/>
        </authorList>
    </citation>
    <scope>NUCLEOTIDE SEQUENCE [LARGE SCALE GENOMIC DNA]</scope>
    <source>
        <strain evidence="8">cv. Goldsmith</strain>
    </source>
</reference>
<proteinExistence type="inferred from homology"/>
<dbReference type="Pfam" id="PF14541">
    <property type="entry name" value="TAXi_C"/>
    <property type="match status" value="1"/>
</dbReference>
<dbReference type="Pfam" id="PF14543">
    <property type="entry name" value="TAXi_N"/>
    <property type="match status" value="1"/>
</dbReference>
<keyword evidence="2" id="KW-0645">Protease</keyword>
<dbReference type="EMBL" id="KZ305039">
    <property type="protein sequence ID" value="PIA41692.1"/>
    <property type="molecule type" value="Genomic_DNA"/>
</dbReference>
<dbReference type="CDD" id="cd05476">
    <property type="entry name" value="pepsin_A_like_plant"/>
    <property type="match status" value="1"/>
</dbReference>
<dbReference type="InterPro" id="IPR032861">
    <property type="entry name" value="TAXi_N"/>
</dbReference>
<evidence type="ECO:0000313" key="7">
    <source>
        <dbReference type="EMBL" id="PIA41692.1"/>
    </source>
</evidence>
<dbReference type="InterPro" id="IPR034161">
    <property type="entry name" value="Pepsin-like_plant"/>
</dbReference>
<dbReference type="AlphaFoldDB" id="A0A2G5DDY3"/>
<dbReference type="GO" id="GO:0005576">
    <property type="term" value="C:extracellular region"/>
    <property type="evidence" value="ECO:0007669"/>
    <property type="project" value="TreeGrafter"/>
</dbReference>
<evidence type="ECO:0000256" key="4">
    <source>
        <dbReference type="ARBA" id="ARBA00022801"/>
    </source>
</evidence>
<evidence type="ECO:0000259" key="6">
    <source>
        <dbReference type="PROSITE" id="PS51767"/>
    </source>
</evidence>
<dbReference type="GO" id="GO:0004190">
    <property type="term" value="F:aspartic-type endopeptidase activity"/>
    <property type="evidence" value="ECO:0007669"/>
    <property type="project" value="UniProtKB-KW"/>
</dbReference>
<dbReference type="InParanoid" id="A0A2G5DDY3"/>
<sequence>MIWGSKGFNIKLIPRDSKESPLYQANLTSVENFNQMVDVTNARAQWLGLMTLGNNNSRMDTVQPVVLNTKGLYCIVEMDIGTPARRFYLMLDTGTAMTWIQSADCTECFQTQGGSFDYKHSTSFKFLDCNHPMCLSRSCQQEKYCSYRAMYGGGGSYGTMVSDKLTFNSDTGKGLVEMYFGLGIWNSVNFGPDNGPDNRIAGIFGLGLGDYSFPKQAALGSFSHCLPSFEAKVSTVLKFGNNADIPSDAEGVQTTPFVQGRPGSANYYLDCSGISVDGVDIGLPPNTFKYDPVTDKGGMVIDTGAPVTGIFPSAYKYLEDALNNYFAKFSLKPWTGARLYSPYCYVKPPNFYQFPTITFHLQGAHFILEPDNGFRIEEDHFCLAIAPLNADISIIGAFAQTNHVVRYDTINKKLSWYRESCGSGPALHVGGVGSVLRPPKVIGTIVLVYLLFNMLL</sequence>
<gene>
    <name evidence="7" type="ORF">AQUCO_02200251v1</name>
</gene>
<evidence type="ECO:0000256" key="1">
    <source>
        <dbReference type="ARBA" id="ARBA00007447"/>
    </source>
</evidence>
<evidence type="ECO:0000313" key="8">
    <source>
        <dbReference type="Proteomes" id="UP000230069"/>
    </source>
</evidence>
<protein>
    <recommendedName>
        <fullName evidence="6">Peptidase A1 domain-containing protein</fullName>
    </recommendedName>
</protein>
<dbReference type="InterPro" id="IPR001969">
    <property type="entry name" value="Aspartic_peptidase_AS"/>
</dbReference>
<dbReference type="Proteomes" id="UP000230069">
    <property type="component" value="Unassembled WGS sequence"/>
</dbReference>
<keyword evidence="5" id="KW-0325">Glycoprotein</keyword>
<dbReference type="InterPro" id="IPR033121">
    <property type="entry name" value="PEPTIDASE_A1"/>
</dbReference>
<dbReference type="PANTHER" id="PTHR47967:SF123">
    <property type="entry name" value="ASPARTIC PROTEINASE NEPENTHESIN-1-LIKE"/>
    <property type="match status" value="1"/>
</dbReference>
<feature type="domain" description="Peptidase A1" evidence="6">
    <location>
        <begin position="74"/>
        <end position="417"/>
    </location>
</feature>
<dbReference type="STRING" id="218851.A0A2G5DDY3"/>
<dbReference type="PANTHER" id="PTHR47967">
    <property type="entry name" value="OS07G0603500 PROTEIN-RELATED"/>
    <property type="match status" value="1"/>
</dbReference>
<accession>A0A2G5DDY3</accession>
<dbReference type="Gene3D" id="2.40.70.10">
    <property type="entry name" value="Acid Proteases"/>
    <property type="match status" value="2"/>
</dbReference>
<evidence type="ECO:0000256" key="5">
    <source>
        <dbReference type="ARBA" id="ARBA00023180"/>
    </source>
</evidence>
<dbReference type="PROSITE" id="PS00141">
    <property type="entry name" value="ASP_PROTEASE"/>
    <property type="match status" value="1"/>
</dbReference>
<dbReference type="InterPro" id="IPR021109">
    <property type="entry name" value="Peptidase_aspartic_dom_sf"/>
</dbReference>
<keyword evidence="3" id="KW-0064">Aspartyl protease</keyword>
<keyword evidence="4" id="KW-0378">Hydrolase</keyword>
<dbReference type="OrthoDB" id="1072226at2759"/>
<organism evidence="7 8">
    <name type="scientific">Aquilegia coerulea</name>
    <name type="common">Rocky mountain columbine</name>
    <dbReference type="NCBI Taxonomy" id="218851"/>
    <lineage>
        <taxon>Eukaryota</taxon>
        <taxon>Viridiplantae</taxon>
        <taxon>Streptophyta</taxon>
        <taxon>Embryophyta</taxon>
        <taxon>Tracheophyta</taxon>
        <taxon>Spermatophyta</taxon>
        <taxon>Magnoliopsida</taxon>
        <taxon>Ranunculales</taxon>
        <taxon>Ranunculaceae</taxon>
        <taxon>Thalictroideae</taxon>
        <taxon>Aquilegia</taxon>
    </lineage>
</organism>
<dbReference type="PROSITE" id="PS51767">
    <property type="entry name" value="PEPTIDASE_A1"/>
    <property type="match status" value="1"/>
</dbReference>
<dbReference type="InterPro" id="IPR032799">
    <property type="entry name" value="TAXi_C"/>
</dbReference>
<evidence type="ECO:0000256" key="2">
    <source>
        <dbReference type="ARBA" id="ARBA00022670"/>
    </source>
</evidence>
<dbReference type="InterPro" id="IPR051708">
    <property type="entry name" value="Plant_Aspart_Prot_A1"/>
</dbReference>
<dbReference type="GO" id="GO:0006508">
    <property type="term" value="P:proteolysis"/>
    <property type="evidence" value="ECO:0007669"/>
    <property type="project" value="UniProtKB-KW"/>
</dbReference>
<dbReference type="SUPFAM" id="SSF50630">
    <property type="entry name" value="Acid proteases"/>
    <property type="match status" value="1"/>
</dbReference>
<comment type="similarity">
    <text evidence="1">Belongs to the peptidase A1 family.</text>
</comment>
<name>A0A2G5DDY3_AQUCA</name>